<dbReference type="GO" id="GO:0051213">
    <property type="term" value="F:dioxygenase activity"/>
    <property type="evidence" value="ECO:0007669"/>
    <property type="project" value="UniProtKB-KW"/>
</dbReference>
<feature type="domain" description="TauD/TfdA-like" evidence="5">
    <location>
        <begin position="17"/>
        <end position="233"/>
    </location>
</feature>
<keyword evidence="6" id="KW-0223">Dioxygenase</keyword>
<evidence type="ECO:0000313" key="6">
    <source>
        <dbReference type="EMBL" id="MEV5506634.1"/>
    </source>
</evidence>
<evidence type="ECO:0000256" key="4">
    <source>
        <dbReference type="ARBA" id="ARBA00023194"/>
    </source>
</evidence>
<protein>
    <submittedName>
        <fullName evidence="6">TauD/TfdA family dioxygenase</fullName>
    </submittedName>
</protein>
<comment type="cofactor">
    <cofactor evidence="1">
        <name>Fe(2+)</name>
        <dbReference type="ChEBI" id="CHEBI:29033"/>
    </cofactor>
</comment>
<dbReference type="RefSeq" id="WP_109279694.1">
    <property type="nucleotide sequence ID" value="NZ_JBFAUK010000005.1"/>
</dbReference>
<comment type="caution">
    <text evidence="6">The sequence shown here is derived from an EMBL/GenBank/DDBJ whole genome shotgun (WGS) entry which is preliminary data.</text>
</comment>
<dbReference type="InterPro" id="IPR042098">
    <property type="entry name" value="TauD-like_sf"/>
</dbReference>
<evidence type="ECO:0000256" key="2">
    <source>
        <dbReference type="ARBA" id="ARBA00023002"/>
    </source>
</evidence>
<dbReference type="Pfam" id="PF02668">
    <property type="entry name" value="TauD"/>
    <property type="match status" value="1"/>
</dbReference>
<dbReference type="SUPFAM" id="SSF51197">
    <property type="entry name" value="Clavaminate synthase-like"/>
    <property type="match status" value="1"/>
</dbReference>
<name>A0ABV3JUR9_STRON</name>
<proteinExistence type="predicted"/>
<dbReference type="PANTHER" id="PTHR10696:SF56">
    <property type="entry name" value="TAUD_TFDA-LIKE DOMAIN-CONTAINING PROTEIN"/>
    <property type="match status" value="1"/>
</dbReference>
<dbReference type="InterPro" id="IPR050411">
    <property type="entry name" value="AlphaKG_dependent_hydroxylases"/>
</dbReference>
<gene>
    <name evidence="6" type="ORF">AB0L16_09160</name>
</gene>
<reference evidence="6 7" key="1">
    <citation type="submission" date="2024-06" db="EMBL/GenBank/DDBJ databases">
        <title>The Natural Products Discovery Center: Release of the First 8490 Sequenced Strains for Exploring Actinobacteria Biosynthetic Diversity.</title>
        <authorList>
            <person name="Kalkreuter E."/>
            <person name="Kautsar S.A."/>
            <person name="Yang D."/>
            <person name="Bader C.D."/>
            <person name="Teijaro C.N."/>
            <person name="Fluegel L."/>
            <person name="Davis C.M."/>
            <person name="Simpson J.R."/>
            <person name="Lauterbach L."/>
            <person name="Steele A.D."/>
            <person name="Gui C."/>
            <person name="Meng S."/>
            <person name="Li G."/>
            <person name="Viehrig K."/>
            <person name="Ye F."/>
            <person name="Su P."/>
            <person name="Kiefer A.F."/>
            <person name="Nichols A."/>
            <person name="Cepeda A.J."/>
            <person name="Yan W."/>
            <person name="Fan B."/>
            <person name="Jiang Y."/>
            <person name="Adhikari A."/>
            <person name="Zheng C.-J."/>
            <person name="Schuster L."/>
            <person name="Cowan T.M."/>
            <person name="Smanski M.J."/>
            <person name="Chevrette M.G."/>
            <person name="De Carvalho L.P.S."/>
            <person name="Shen B."/>
        </authorList>
    </citation>
    <scope>NUCLEOTIDE SEQUENCE [LARGE SCALE GENOMIC DNA]</scope>
    <source>
        <strain evidence="6 7">NPDC052347</strain>
    </source>
</reference>
<dbReference type="Gene3D" id="3.60.130.10">
    <property type="entry name" value="Clavaminate synthase-like"/>
    <property type="match status" value="1"/>
</dbReference>
<evidence type="ECO:0000256" key="1">
    <source>
        <dbReference type="ARBA" id="ARBA00001954"/>
    </source>
</evidence>
<sequence length="263" mass="28911">MRKADPFWSHYLHIHSPRAQKVIEERLQQSGLVILDGFSTRRAVIDFAERIMDLTPHRDSDPDGLTTIRDTRRHAHLAGYAGLTNGEVAPHTERAGIPTPPRLMLMVCGTPAAHGGTCLLTDGRSVHTEIAARMREVAVALAKPRTAFFGAADGHATQVFTEHPDGRVSLRLRLDGLARFSPLVQPHLPMLRAVLSTHQIPLKLAAGQGYLLDNHRWLHARTAFTGLRLFWRALGEPRFVLPRGFAPLSGFATPSATSAEGLS</sequence>
<keyword evidence="3" id="KW-0408">Iron</keyword>
<organism evidence="6 7">
    <name type="scientific">Streptomyces orinoci</name>
    <name type="common">Streptoverticillium orinoci</name>
    <dbReference type="NCBI Taxonomy" id="67339"/>
    <lineage>
        <taxon>Bacteria</taxon>
        <taxon>Bacillati</taxon>
        <taxon>Actinomycetota</taxon>
        <taxon>Actinomycetes</taxon>
        <taxon>Kitasatosporales</taxon>
        <taxon>Streptomycetaceae</taxon>
        <taxon>Streptomyces</taxon>
    </lineage>
</organism>
<accession>A0ABV3JUR9</accession>
<keyword evidence="7" id="KW-1185">Reference proteome</keyword>
<keyword evidence="4" id="KW-0045">Antibiotic biosynthesis</keyword>
<dbReference type="Proteomes" id="UP001552594">
    <property type="component" value="Unassembled WGS sequence"/>
</dbReference>
<evidence type="ECO:0000259" key="5">
    <source>
        <dbReference type="Pfam" id="PF02668"/>
    </source>
</evidence>
<dbReference type="InterPro" id="IPR003819">
    <property type="entry name" value="TauD/TfdA-like"/>
</dbReference>
<keyword evidence="2" id="KW-0560">Oxidoreductase</keyword>
<evidence type="ECO:0000256" key="3">
    <source>
        <dbReference type="ARBA" id="ARBA00023004"/>
    </source>
</evidence>
<dbReference type="EMBL" id="JBFAUK010000005">
    <property type="protein sequence ID" value="MEV5506634.1"/>
    <property type="molecule type" value="Genomic_DNA"/>
</dbReference>
<evidence type="ECO:0000313" key="7">
    <source>
        <dbReference type="Proteomes" id="UP001552594"/>
    </source>
</evidence>
<dbReference type="PANTHER" id="PTHR10696">
    <property type="entry name" value="GAMMA-BUTYROBETAINE HYDROXYLASE-RELATED"/>
    <property type="match status" value="1"/>
</dbReference>